<dbReference type="EMBL" id="WHPC01000042">
    <property type="protein sequence ID" value="MPV37613.1"/>
    <property type="molecule type" value="Genomic_DNA"/>
</dbReference>
<reference evidence="7 8" key="1">
    <citation type="submission" date="2019-10" db="EMBL/GenBank/DDBJ databases">
        <title>Georgenia wutianyii sp. nov. and Georgenia yuyongxinii sp. nov. isolated from plateau pika (Ochotona curzoniae) in the Qinghai-Tibet plateau of China.</title>
        <authorList>
            <person name="Tian Z."/>
        </authorList>
    </citation>
    <scope>NUCLEOTIDE SEQUENCE [LARGE SCALE GENOMIC DNA]</scope>
    <source>
        <strain evidence="7 8">JCM 19765</strain>
    </source>
</reference>
<feature type="transmembrane region" description="Helical" evidence="6">
    <location>
        <begin position="277"/>
        <end position="295"/>
    </location>
</feature>
<dbReference type="PANTHER" id="PTHR30250:SF11">
    <property type="entry name" value="O-ANTIGEN TRANSPORTER-RELATED"/>
    <property type="match status" value="1"/>
</dbReference>
<sequence length="398" mass="42219">MANRRYLIVLASRVVAAVLSAIGFLLVARETSPADFGYFSAWLAGVTVVIALSDGGLQTYSLRRYASRDPDRTQGLVAMSLQRRATVAVSATVALAASAVILWADGPGWLLLMPAWQWAQKETTGVLGIALAEDRSLVQLVALTATRAGALGAFAFAHYYFHIEAILSFVLGNLIATGIGLLALYAVNPRYRRVPERSSLQFWRAARPYWVASISAQVRSLDTALIALAASPFQAGLFSLPSRLTGPMRLAATTLSTVALPVASRGDKDELRRLTQTLRLVTIIAAGGLGTLALFAEPIIRLVVGDGYVGSVTPLRILIIGLFLNIPGSFISGVLQGTGAERSIARLGVILALCTIIGVPLAASIGGANGAALCLSLIYVMQLAAVTYLDRKRRQDNA</sequence>
<evidence type="ECO:0000256" key="3">
    <source>
        <dbReference type="ARBA" id="ARBA00022692"/>
    </source>
</evidence>
<dbReference type="Proteomes" id="UP000437709">
    <property type="component" value="Unassembled WGS sequence"/>
</dbReference>
<feature type="transmembrane region" description="Helical" evidence="6">
    <location>
        <begin position="165"/>
        <end position="187"/>
    </location>
</feature>
<dbReference type="OrthoDB" id="10016744at2"/>
<comment type="caution">
    <text evidence="7">The sequence shown here is derived from an EMBL/GenBank/DDBJ whole genome shotgun (WGS) entry which is preliminary data.</text>
</comment>
<organism evidence="7 8">
    <name type="scientific">Georgenia subflava</name>
    <dbReference type="NCBI Taxonomy" id="1622177"/>
    <lineage>
        <taxon>Bacteria</taxon>
        <taxon>Bacillati</taxon>
        <taxon>Actinomycetota</taxon>
        <taxon>Actinomycetes</taxon>
        <taxon>Micrococcales</taxon>
        <taxon>Bogoriellaceae</taxon>
        <taxon>Georgenia</taxon>
    </lineage>
</organism>
<name>A0A6N7EKQ6_9MICO</name>
<feature type="transmembrane region" description="Helical" evidence="6">
    <location>
        <begin position="39"/>
        <end position="57"/>
    </location>
</feature>
<evidence type="ECO:0000256" key="6">
    <source>
        <dbReference type="SAM" id="Phobius"/>
    </source>
</evidence>
<keyword evidence="5 6" id="KW-0472">Membrane</keyword>
<dbReference type="Pfam" id="PF13440">
    <property type="entry name" value="Polysacc_synt_3"/>
    <property type="match status" value="1"/>
</dbReference>
<keyword evidence="4 6" id="KW-1133">Transmembrane helix</keyword>
<dbReference type="AlphaFoldDB" id="A0A6N7EKQ6"/>
<gene>
    <name evidence="7" type="ORF">GB881_11285</name>
</gene>
<evidence type="ECO:0000256" key="5">
    <source>
        <dbReference type="ARBA" id="ARBA00023136"/>
    </source>
</evidence>
<comment type="subcellular location">
    <subcellularLocation>
        <location evidence="1">Cell membrane</location>
        <topology evidence="1">Multi-pass membrane protein</topology>
    </subcellularLocation>
</comment>
<evidence type="ECO:0000313" key="7">
    <source>
        <dbReference type="EMBL" id="MPV37613.1"/>
    </source>
</evidence>
<feature type="transmembrane region" description="Helical" evidence="6">
    <location>
        <begin position="370"/>
        <end position="389"/>
    </location>
</feature>
<feature type="transmembrane region" description="Helical" evidence="6">
    <location>
        <begin position="85"/>
        <end position="104"/>
    </location>
</feature>
<protein>
    <submittedName>
        <fullName evidence="7">Oligosaccharide flippase family protein</fullName>
    </submittedName>
</protein>
<feature type="transmembrane region" description="Helical" evidence="6">
    <location>
        <begin position="315"/>
        <end position="335"/>
    </location>
</feature>
<dbReference type="GO" id="GO:0005886">
    <property type="term" value="C:plasma membrane"/>
    <property type="evidence" value="ECO:0007669"/>
    <property type="project" value="UniProtKB-SubCell"/>
</dbReference>
<proteinExistence type="predicted"/>
<dbReference type="PANTHER" id="PTHR30250">
    <property type="entry name" value="PST FAMILY PREDICTED COLANIC ACID TRANSPORTER"/>
    <property type="match status" value="1"/>
</dbReference>
<evidence type="ECO:0000256" key="1">
    <source>
        <dbReference type="ARBA" id="ARBA00004651"/>
    </source>
</evidence>
<accession>A0A6N7EKQ6</accession>
<evidence type="ECO:0000313" key="8">
    <source>
        <dbReference type="Proteomes" id="UP000437709"/>
    </source>
</evidence>
<dbReference type="InterPro" id="IPR050833">
    <property type="entry name" value="Poly_Biosynth_Transport"/>
</dbReference>
<feature type="transmembrane region" description="Helical" evidence="6">
    <location>
        <begin position="7"/>
        <end position="27"/>
    </location>
</feature>
<evidence type="ECO:0000256" key="2">
    <source>
        <dbReference type="ARBA" id="ARBA00022475"/>
    </source>
</evidence>
<keyword evidence="2" id="KW-1003">Cell membrane</keyword>
<keyword evidence="3 6" id="KW-0812">Transmembrane</keyword>
<evidence type="ECO:0000256" key="4">
    <source>
        <dbReference type="ARBA" id="ARBA00022989"/>
    </source>
</evidence>
<feature type="transmembrane region" description="Helical" evidence="6">
    <location>
        <begin position="347"/>
        <end position="364"/>
    </location>
</feature>
<keyword evidence="8" id="KW-1185">Reference proteome</keyword>